<dbReference type="EMBL" id="BKCJ010010243">
    <property type="protein sequence ID" value="GEU90706.1"/>
    <property type="molecule type" value="Genomic_DNA"/>
</dbReference>
<gene>
    <name evidence="1" type="ORF">Tci_062684</name>
</gene>
<name>A0A6L2NX67_TANCI</name>
<sequence length="247" mass="27330">MHNARSLMNLPDYVIRLKWSDDLAYGKIGKAVDQTFGLRKVNSVPSGLVSISPVPDPSTHDDPSVNSVYGSCGVSITNASGGASSGFSTRKSARIWLFINVRGRLAPGLAFPLGYSLARKLAGLGSQNRPLFESLFRIWRWKSLFLMHLFKVLKSGKDFFADLEMNLFRLASFSLRLWTSLIVRGDGSYNTAFVLSGHSFIPFGLIMYHRNIPFAAPTVHFLGLSFMLICRNVWNVSSISRSSSVSV</sequence>
<protein>
    <submittedName>
        <fullName evidence="1">Uncharacterized protein</fullName>
    </submittedName>
</protein>
<organism evidence="1">
    <name type="scientific">Tanacetum cinerariifolium</name>
    <name type="common">Dalmatian daisy</name>
    <name type="synonym">Chrysanthemum cinerariifolium</name>
    <dbReference type="NCBI Taxonomy" id="118510"/>
    <lineage>
        <taxon>Eukaryota</taxon>
        <taxon>Viridiplantae</taxon>
        <taxon>Streptophyta</taxon>
        <taxon>Embryophyta</taxon>
        <taxon>Tracheophyta</taxon>
        <taxon>Spermatophyta</taxon>
        <taxon>Magnoliopsida</taxon>
        <taxon>eudicotyledons</taxon>
        <taxon>Gunneridae</taxon>
        <taxon>Pentapetalae</taxon>
        <taxon>asterids</taxon>
        <taxon>campanulids</taxon>
        <taxon>Asterales</taxon>
        <taxon>Asteraceae</taxon>
        <taxon>Asteroideae</taxon>
        <taxon>Anthemideae</taxon>
        <taxon>Anthemidinae</taxon>
        <taxon>Tanacetum</taxon>
    </lineage>
</organism>
<comment type="caution">
    <text evidence="1">The sequence shown here is derived from an EMBL/GenBank/DDBJ whole genome shotgun (WGS) entry which is preliminary data.</text>
</comment>
<dbReference type="AlphaFoldDB" id="A0A6L2NX67"/>
<accession>A0A6L2NX67</accession>
<proteinExistence type="predicted"/>
<evidence type="ECO:0000313" key="1">
    <source>
        <dbReference type="EMBL" id="GEU90706.1"/>
    </source>
</evidence>
<reference evidence="1" key="1">
    <citation type="journal article" date="2019" name="Sci. Rep.">
        <title>Draft genome of Tanacetum cinerariifolium, the natural source of mosquito coil.</title>
        <authorList>
            <person name="Yamashiro T."/>
            <person name="Shiraishi A."/>
            <person name="Satake H."/>
            <person name="Nakayama K."/>
        </authorList>
    </citation>
    <scope>NUCLEOTIDE SEQUENCE</scope>
</reference>